<dbReference type="InterPro" id="IPR010345">
    <property type="entry name" value="IL-17_fam"/>
</dbReference>
<reference evidence="6 7" key="1">
    <citation type="submission" date="2020-10" db="EMBL/GenBank/DDBJ databases">
        <title>Pygocentrus nattereri (red-bellied piranha) genome, fPygNat1, primary haplotype.</title>
        <authorList>
            <person name="Myers G."/>
            <person name="Meyer A."/>
            <person name="Karagic N."/>
            <person name="Pippel M."/>
            <person name="Winkler S."/>
            <person name="Tracey A."/>
            <person name="Wood J."/>
            <person name="Formenti G."/>
            <person name="Howe K."/>
            <person name="Fedrigo O."/>
            <person name="Jarvis E.D."/>
        </authorList>
    </citation>
    <scope>NUCLEOTIDE SEQUENCE [LARGE SCALE GENOMIC DNA]</scope>
</reference>
<dbReference type="GO" id="GO:0005125">
    <property type="term" value="F:cytokine activity"/>
    <property type="evidence" value="ECO:0007669"/>
    <property type="project" value="InterPro"/>
</dbReference>
<dbReference type="InterPro" id="IPR029034">
    <property type="entry name" value="Cystine-knot_cytokine"/>
</dbReference>
<comment type="similarity">
    <text evidence="2">Belongs to the IL-17 family.</text>
</comment>
<keyword evidence="4 5" id="KW-0732">Signal</keyword>
<protein>
    <submittedName>
        <fullName evidence="6">Uncharacterized protein</fullName>
    </submittedName>
</protein>
<evidence type="ECO:0000256" key="2">
    <source>
        <dbReference type="ARBA" id="ARBA00007236"/>
    </source>
</evidence>
<evidence type="ECO:0000313" key="6">
    <source>
        <dbReference type="Ensembl" id="ENSPNAP00000014622.2"/>
    </source>
</evidence>
<dbReference type="Gene3D" id="2.10.90.10">
    <property type="entry name" value="Cystine-knot cytokines"/>
    <property type="match status" value="1"/>
</dbReference>
<evidence type="ECO:0000256" key="3">
    <source>
        <dbReference type="ARBA" id="ARBA00022525"/>
    </source>
</evidence>
<name>A0A3B4CRA7_PYGNA</name>
<dbReference type="GeneTree" id="ENSGT00990000204357"/>
<dbReference type="Proteomes" id="UP001501920">
    <property type="component" value="Chromosome 20"/>
</dbReference>
<dbReference type="OMA" id="ITIACIC"/>
<sequence length="138" mass="15254">SITLFYICFILVLLLQCSPIGGQCLVDQGTSSVCIASLSSLEEYYAENTNQPNRLNERSLAAWTYMETRDLTRVPQVIYEARCLTSHSCSGVEIGSSVESIPIAVKMPVLRKYPGCPFPTMEFESVNVACICATTRQN</sequence>
<dbReference type="Pfam" id="PF06083">
    <property type="entry name" value="IL17"/>
    <property type="match status" value="1"/>
</dbReference>
<keyword evidence="7" id="KW-1185">Reference proteome</keyword>
<comment type="subcellular location">
    <subcellularLocation>
        <location evidence="1">Secreted</location>
    </subcellularLocation>
</comment>
<proteinExistence type="inferred from homology"/>
<reference evidence="6" key="2">
    <citation type="submission" date="2025-08" db="UniProtKB">
        <authorList>
            <consortium name="Ensembl"/>
        </authorList>
    </citation>
    <scope>IDENTIFICATION</scope>
</reference>
<dbReference type="AlphaFoldDB" id="A0A3B4CRA7"/>
<evidence type="ECO:0000256" key="4">
    <source>
        <dbReference type="ARBA" id="ARBA00022729"/>
    </source>
</evidence>
<evidence type="ECO:0000256" key="1">
    <source>
        <dbReference type="ARBA" id="ARBA00004613"/>
    </source>
</evidence>
<dbReference type="GO" id="GO:0005576">
    <property type="term" value="C:extracellular region"/>
    <property type="evidence" value="ECO:0007669"/>
    <property type="project" value="UniProtKB-SubCell"/>
</dbReference>
<dbReference type="SUPFAM" id="SSF57501">
    <property type="entry name" value="Cystine-knot cytokines"/>
    <property type="match status" value="1"/>
</dbReference>
<keyword evidence="3" id="KW-0964">Secreted</keyword>
<reference evidence="6" key="3">
    <citation type="submission" date="2025-09" db="UniProtKB">
        <authorList>
            <consortium name="Ensembl"/>
        </authorList>
    </citation>
    <scope>IDENTIFICATION</scope>
</reference>
<evidence type="ECO:0000256" key="5">
    <source>
        <dbReference type="SAM" id="SignalP"/>
    </source>
</evidence>
<dbReference type="Ensembl" id="ENSPNAT00000037401.2">
    <property type="protein sequence ID" value="ENSPNAP00000014622.2"/>
    <property type="gene ID" value="ENSPNAG00000020588.2"/>
</dbReference>
<feature type="signal peptide" evidence="5">
    <location>
        <begin position="1"/>
        <end position="22"/>
    </location>
</feature>
<evidence type="ECO:0000313" key="7">
    <source>
        <dbReference type="Proteomes" id="UP001501920"/>
    </source>
</evidence>
<feature type="chain" id="PRO_5043926912" evidence="5">
    <location>
        <begin position="23"/>
        <end position="138"/>
    </location>
</feature>
<organism evidence="6 7">
    <name type="scientific">Pygocentrus nattereri</name>
    <name type="common">Red-bellied piranha</name>
    <dbReference type="NCBI Taxonomy" id="42514"/>
    <lineage>
        <taxon>Eukaryota</taxon>
        <taxon>Metazoa</taxon>
        <taxon>Chordata</taxon>
        <taxon>Craniata</taxon>
        <taxon>Vertebrata</taxon>
        <taxon>Euteleostomi</taxon>
        <taxon>Actinopterygii</taxon>
        <taxon>Neopterygii</taxon>
        <taxon>Teleostei</taxon>
        <taxon>Ostariophysi</taxon>
        <taxon>Characiformes</taxon>
        <taxon>Characoidei</taxon>
        <taxon>Pygocentrus</taxon>
    </lineage>
</organism>
<accession>A0A3B4CRA7</accession>